<dbReference type="AlphaFoldDB" id="A0A3B0Z142"/>
<dbReference type="EMBL" id="UOFK01000212">
    <property type="protein sequence ID" value="VAW80149.1"/>
    <property type="molecule type" value="Genomic_DNA"/>
</dbReference>
<dbReference type="GO" id="GO:0009245">
    <property type="term" value="P:lipid A biosynthetic process"/>
    <property type="evidence" value="ECO:0007669"/>
    <property type="project" value="InterPro"/>
</dbReference>
<dbReference type="InterPro" id="IPR004960">
    <property type="entry name" value="LipA_acyltrans"/>
</dbReference>
<dbReference type="HAMAP" id="MF_01942">
    <property type="entry name" value="Lipid_A_LpxL_LpxP"/>
    <property type="match status" value="1"/>
</dbReference>
<evidence type="ECO:0000256" key="6">
    <source>
        <dbReference type="ARBA" id="ARBA00022985"/>
    </source>
</evidence>
<dbReference type="GO" id="GO:0008913">
    <property type="term" value="F:Kdo2-lipid IVA acyltransferase activity"/>
    <property type="evidence" value="ECO:0007669"/>
    <property type="project" value="UniProtKB-EC"/>
</dbReference>
<keyword evidence="5 10" id="KW-0812">Transmembrane</keyword>
<keyword evidence="8 10" id="KW-0472">Membrane</keyword>
<evidence type="ECO:0000313" key="11">
    <source>
        <dbReference type="EMBL" id="VAW80149.1"/>
    </source>
</evidence>
<evidence type="ECO:0000256" key="2">
    <source>
        <dbReference type="ARBA" id="ARBA00022475"/>
    </source>
</evidence>
<keyword evidence="3" id="KW-0997">Cell inner membrane</keyword>
<dbReference type="Pfam" id="PF03279">
    <property type="entry name" value="Lip_A_acyltrans"/>
    <property type="match status" value="1"/>
</dbReference>
<sequence>MQTKIRRWPSGFLLPRFWPTWLLFFSLWLVTRLPFSLQSGTGRLIGRLAWHFARRRRLIAKTNIQLCFPQLNTAQQAELLKAHFLSLGQGVVETALCWWGRETQLRRRFVLIGDDHLRAALDKGKGVILLSAHFTTLELGGRLLAMQHPFHVLYRQHKNPLFEVVMQRARQRRFEKAIPRNDTHALLASLKSNHAVWYAPDQNHGGQQSVFAPFFNIKTSTLTTTSRLAAISGAAVVPFFQTRLPNNEGYLLMLCPPLTNFPGDNPEADAARINQLIETVIKEMPEQYLWVHRRFKTRPAGEDYPYPLR</sequence>
<dbReference type="PIRSF" id="PIRSF026649">
    <property type="entry name" value="MsbB"/>
    <property type="match status" value="1"/>
</dbReference>
<evidence type="ECO:0000256" key="9">
    <source>
        <dbReference type="ARBA" id="ARBA00023315"/>
    </source>
</evidence>
<dbReference type="NCBIfam" id="TIGR02207">
    <property type="entry name" value="lipid_A_htrB"/>
    <property type="match status" value="1"/>
</dbReference>
<keyword evidence="2" id="KW-1003">Cell membrane</keyword>
<proteinExistence type="inferred from homology"/>
<dbReference type="CDD" id="cd07984">
    <property type="entry name" value="LPLAT_LABLAT-like"/>
    <property type="match status" value="1"/>
</dbReference>
<dbReference type="EC" id="2.3.1.241" evidence="11"/>
<organism evidence="11">
    <name type="scientific">hydrothermal vent metagenome</name>
    <dbReference type="NCBI Taxonomy" id="652676"/>
    <lineage>
        <taxon>unclassified sequences</taxon>
        <taxon>metagenomes</taxon>
        <taxon>ecological metagenomes</taxon>
    </lineage>
</organism>
<evidence type="ECO:0000256" key="10">
    <source>
        <dbReference type="SAM" id="Phobius"/>
    </source>
</evidence>
<keyword evidence="4 11" id="KW-0808">Transferase</keyword>
<accession>A0A3B0Z142</accession>
<feature type="transmembrane region" description="Helical" evidence="10">
    <location>
        <begin position="12"/>
        <end position="30"/>
    </location>
</feature>
<comment type="subcellular location">
    <subcellularLocation>
        <location evidence="1">Cell inner membrane</location>
    </subcellularLocation>
</comment>
<dbReference type="GO" id="GO:0009103">
    <property type="term" value="P:lipopolysaccharide biosynthetic process"/>
    <property type="evidence" value="ECO:0007669"/>
    <property type="project" value="UniProtKB-KW"/>
</dbReference>
<dbReference type="PANTHER" id="PTHR30606">
    <property type="entry name" value="LIPID A BIOSYNTHESIS LAUROYL ACYLTRANSFERASE"/>
    <property type="match status" value="1"/>
</dbReference>
<evidence type="ECO:0000256" key="8">
    <source>
        <dbReference type="ARBA" id="ARBA00023136"/>
    </source>
</evidence>
<keyword evidence="7 10" id="KW-1133">Transmembrane helix</keyword>
<evidence type="ECO:0000256" key="1">
    <source>
        <dbReference type="ARBA" id="ARBA00004533"/>
    </source>
</evidence>
<dbReference type="InterPro" id="IPR011920">
    <property type="entry name" value="Lipid_A_LpxL_LpxP"/>
</dbReference>
<evidence type="ECO:0000256" key="4">
    <source>
        <dbReference type="ARBA" id="ARBA00022679"/>
    </source>
</evidence>
<protein>
    <submittedName>
        <fullName evidence="11">Lipid A biosynthesis lauroyl acyltransferase</fullName>
        <ecNumber evidence="11">2.3.1.241</ecNumber>
    </submittedName>
</protein>
<dbReference type="GO" id="GO:0005886">
    <property type="term" value="C:plasma membrane"/>
    <property type="evidence" value="ECO:0007669"/>
    <property type="project" value="UniProtKB-SubCell"/>
</dbReference>
<keyword evidence="9 11" id="KW-0012">Acyltransferase</keyword>
<evidence type="ECO:0000256" key="7">
    <source>
        <dbReference type="ARBA" id="ARBA00022989"/>
    </source>
</evidence>
<dbReference type="PANTHER" id="PTHR30606:SF9">
    <property type="entry name" value="LIPID A BIOSYNTHESIS LAUROYLTRANSFERASE"/>
    <property type="match status" value="1"/>
</dbReference>
<evidence type="ECO:0000256" key="3">
    <source>
        <dbReference type="ARBA" id="ARBA00022519"/>
    </source>
</evidence>
<reference evidence="11" key="1">
    <citation type="submission" date="2018-06" db="EMBL/GenBank/DDBJ databases">
        <authorList>
            <person name="Zhirakovskaya E."/>
        </authorList>
    </citation>
    <scope>NUCLEOTIDE SEQUENCE</scope>
</reference>
<gene>
    <name evidence="11" type="ORF">MNBD_GAMMA13-243</name>
</gene>
<evidence type="ECO:0000256" key="5">
    <source>
        <dbReference type="ARBA" id="ARBA00022692"/>
    </source>
</evidence>
<keyword evidence="6" id="KW-0448">Lipopolysaccharide biosynthesis</keyword>
<name>A0A3B0Z142_9ZZZZ</name>